<evidence type="ECO:0000313" key="11">
    <source>
        <dbReference type="EMBL" id="KAJ2931263.1"/>
    </source>
</evidence>
<feature type="domain" description="Glucosamine/galactosamine-6-phosphate isomerase" evidence="10">
    <location>
        <begin position="369"/>
        <end position="583"/>
    </location>
</feature>
<evidence type="ECO:0000256" key="8">
    <source>
        <dbReference type="ARBA" id="ARBA00050047"/>
    </source>
</evidence>
<dbReference type="PANTHER" id="PTHR11280">
    <property type="entry name" value="GLUCOSAMINE-6-PHOSPHATE ISOMERASE"/>
    <property type="match status" value="1"/>
</dbReference>
<dbReference type="Pfam" id="PF01182">
    <property type="entry name" value="Glucosamine_iso"/>
    <property type="match status" value="1"/>
</dbReference>
<dbReference type="GO" id="GO:0005829">
    <property type="term" value="C:cytosol"/>
    <property type="evidence" value="ECO:0007669"/>
    <property type="project" value="UniProtKB-ARBA"/>
</dbReference>
<keyword evidence="12" id="KW-1185">Reference proteome</keyword>
<proteinExistence type="inferred from homology"/>
<feature type="non-terminal residue" evidence="11">
    <location>
        <position position="636"/>
    </location>
</feature>
<dbReference type="GO" id="GO:0042802">
    <property type="term" value="F:identical protein binding"/>
    <property type="evidence" value="ECO:0007669"/>
    <property type="project" value="TreeGrafter"/>
</dbReference>
<comment type="similarity">
    <text evidence="2">Belongs to the glucosamine/galactosamine-6-phosphate isomerase family.</text>
</comment>
<keyword evidence="6" id="KW-0119">Carbohydrate metabolism</keyword>
<keyword evidence="9" id="KW-0732">Signal</keyword>
<dbReference type="HAMAP" id="MF_01241">
    <property type="entry name" value="GlcN6P_deamin"/>
    <property type="match status" value="1"/>
</dbReference>
<dbReference type="Proteomes" id="UP001140091">
    <property type="component" value="Unassembled WGS sequence"/>
</dbReference>
<dbReference type="InterPro" id="IPR004547">
    <property type="entry name" value="Glucosamine6P_isomerase"/>
</dbReference>
<dbReference type="GO" id="GO:0004342">
    <property type="term" value="F:glucosamine-6-phosphate deaminase activity"/>
    <property type="evidence" value="ECO:0007669"/>
    <property type="project" value="UniProtKB-EC"/>
</dbReference>
<dbReference type="SUPFAM" id="SSF100950">
    <property type="entry name" value="NagB/RpiA/CoA transferase-like"/>
    <property type="match status" value="1"/>
</dbReference>
<evidence type="ECO:0000256" key="4">
    <source>
        <dbReference type="ARBA" id="ARBA00017067"/>
    </source>
</evidence>
<evidence type="ECO:0000313" key="12">
    <source>
        <dbReference type="Proteomes" id="UP001140091"/>
    </source>
</evidence>
<dbReference type="FunFam" id="3.40.50.1360:FF:000002">
    <property type="entry name" value="Glucosamine-6-phosphate deaminase"/>
    <property type="match status" value="1"/>
</dbReference>
<dbReference type="GO" id="GO:0006046">
    <property type="term" value="P:N-acetylglucosamine catabolic process"/>
    <property type="evidence" value="ECO:0007669"/>
    <property type="project" value="TreeGrafter"/>
</dbReference>
<dbReference type="AlphaFoldDB" id="A0A9W8JI67"/>
<dbReference type="GO" id="GO:0006043">
    <property type="term" value="P:glucosamine catabolic process"/>
    <property type="evidence" value="ECO:0007669"/>
    <property type="project" value="TreeGrafter"/>
</dbReference>
<keyword evidence="5" id="KW-0378">Hydrolase</keyword>
<sequence length="636" mass="71597">MILMPSPSRTPKWTLILALLLYLAFLRLRDTKGPTTGTALNALNDALDQEARDFLDSVPAPKQHLATARLQNLLDCDDSLKSPRYMRQDTFSNASCSSHSSPFEILPDASTRICDRLAGKRIAFVGPLTTYHLHNMWLETLEEHEGHSLYCPGPEYCVFHHICFPGRNASIYMDGRKHKFPKNQELQETRSAILQYTLSTALVSQQDKSHDVYTRPTVDPLTGVRTRSYFWLRKAQKAHILVLSQGPVPAPAWSYTKFFQSAGYAYVNSVLRLWRPKALAHELVAHALNATHVSFLPALKEALQTIQGDTQIRNSLIIWHGHWALGSQCTNSGLPKYIPRIPQFWTSDQDLVDPWTFYYNIQSLIIREDATSVGEYIGHYIAKRINDFGPTSERPFVLGLPTGSSPIPTYQVLIKLVKEGKLSFKNVVTFNMDEYVGLPQEHPESYHSFMFRELFSQIDIPPANVHILDGNAKDLVAECKEYEEKIKAFGGVELFFGGIGEDGHIAFNEPGSSLQSRTRIKTLAYGTILANARFFDNDISAVPHMALTVGVQTVLESREVVIVVTGQRKALALSKAIEEGVNHLWTLSALQSHPWALVVADEDATLELRVKTVKYFKSIEKVQEEVDAMQRSNKSE</sequence>
<evidence type="ECO:0000256" key="5">
    <source>
        <dbReference type="ARBA" id="ARBA00022801"/>
    </source>
</evidence>
<comment type="catalytic activity">
    <reaction evidence="1">
        <text>alpha-D-glucosamine 6-phosphate + H2O = beta-D-fructose 6-phosphate + NH4(+)</text>
        <dbReference type="Rhea" id="RHEA:12172"/>
        <dbReference type="ChEBI" id="CHEBI:15377"/>
        <dbReference type="ChEBI" id="CHEBI:28938"/>
        <dbReference type="ChEBI" id="CHEBI:57634"/>
        <dbReference type="ChEBI" id="CHEBI:75989"/>
        <dbReference type="EC" id="3.5.99.6"/>
    </reaction>
</comment>
<dbReference type="EC" id="3.5.99.6" evidence="3"/>
<dbReference type="PROSITE" id="PS01161">
    <property type="entry name" value="GLC_GALNAC_ISOMERASE"/>
    <property type="match status" value="1"/>
</dbReference>
<evidence type="ECO:0000256" key="1">
    <source>
        <dbReference type="ARBA" id="ARBA00000644"/>
    </source>
</evidence>
<comment type="caution">
    <text evidence="11">The sequence shown here is derived from an EMBL/GenBank/DDBJ whole genome shotgun (WGS) entry which is preliminary data.</text>
</comment>
<organism evidence="11 12">
    <name type="scientific">Candolleomyces eurysporus</name>
    <dbReference type="NCBI Taxonomy" id="2828524"/>
    <lineage>
        <taxon>Eukaryota</taxon>
        <taxon>Fungi</taxon>
        <taxon>Dikarya</taxon>
        <taxon>Basidiomycota</taxon>
        <taxon>Agaricomycotina</taxon>
        <taxon>Agaricomycetes</taxon>
        <taxon>Agaricomycetidae</taxon>
        <taxon>Agaricales</taxon>
        <taxon>Agaricineae</taxon>
        <taxon>Psathyrellaceae</taxon>
        <taxon>Candolleomyces</taxon>
    </lineage>
</organism>
<protein>
    <recommendedName>
        <fullName evidence="4">Glucosamine-6-phosphate deaminase</fullName>
        <ecNumber evidence="3">3.5.99.6</ecNumber>
    </recommendedName>
    <alternativeName>
        <fullName evidence="8">Glucosamine-6-phosphate isomerase</fullName>
    </alternativeName>
</protein>
<evidence type="ECO:0000256" key="2">
    <source>
        <dbReference type="ARBA" id="ARBA00005526"/>
    </source>
</evidence>
<feature type="chain" id="PRO_5040877772" description="Glucosamine-6-phosphate deaminase" evidence="9">
    <location>
        <begin position="32"/>
        <end position="636"/>
    </location>
</feature>
<dbReference type="Gene3D" id="3.40.50.1360">
    <property type="match status" value="1"/>
</dbReference>
<dbReference type="GO" id="GO:0019262">
    <property type="term" value="P:N-acetylneuraminate catabolic process"/>
    <property type="evidence" value="ECO:0007669"/>
    <property type="project" value="TreeGrafter"/>
</dbReference>
<feature type="signal peptide" evidence="9">
    <location>
        <begin position="1"/>
        <end position="31"/>
    </location>
</feature>
<dbReference type="InterPro" id="IPR006148">
    <property type="entry name" value="Glc/Gal-6P_isomerase"/>
</dbReference>
<evidence type="ECO:0000256" key="7">
    <source>
        <dbReference type="ARBA" id="ARBA00049961"/>
    </source>
</evidence>
<comment type="function">
    <text evidence="7">Catalyzes the reversible conversion of alpha-D-glucosamine 6-phosphate (GlcN-6P) into beta-D-fructose 6-phosphate (Fru-6P) and ammonium ion, a regulatory reaction step in de novo uridine diphosphate-N-acetyl-alpha-D-glucosamine (UDP-GlcNAc) biosynthesis via hexosamine pathway.</text>
</comment>
<dbReference type="EMBL" id="JANBPK010000809">
    <property type="protein sequence ID" value="KAJ2931263.1"/>
    <property type="molecule type" value="Genomic_DNA"/>
</dbReference>
<dbReference type="InterPro" id="IPR037171">
    <property type="entry name" value="NagB/RpiA_transferase-like"/>
</dbReference>
<dbReference type="OrthoDB" id="7663298at2759"/>
<evidence type="ECO:0000256" key="6">
    <source>
        <dbReference type="ARBA" id="ARBA00023277"/>
    </source>
</evidence>
<dbReference type="PANTHER" id="PTHR11280:SF5">
    <property type="entry name" value="GLUCOSAMINE-6-PHOSPHATE ISOMERASE"/>
    <property type="match status" value="1"/>
</dbReference>
<evidence type="ECO:0000256" key="9">
    <source>
        <dbReference type="SAM" id="SignalP"/>
    </source>
</evidence>
<accession>A0A9W8JI67</accession>
<dbReference type="GO" id="GO:0005975">
    <property type="term" value="P:carbohydrate metabolic process"/>
    <property type="evidence" value="ECO:0007669"/>
    <property type="project" value="InterPro"/>
</dbReference>
<dbReference type="InterPro" id="IPR018321">
    <property type="entry name" value="Glucosamine6P_isomerase_CS"/>
</dbReference>
<evidence type="ECO:0000256" key="3">
    <source>
        <dbReference type="ARBA" id="ARBA00012680"/>
    </source>
</evidence>
<dbReference type="CDD" id="cd01399">
    <property type="entry name" value="GlcN6P_deaminase"/>
    <property type="match status" value="1"/>
</dbReference>
<gene>
    <name evidence="11" type="ORF">H1R20_g5815</name>
</gene>
<evidence type="ECO:0000259" key="10">
    <source>
        <dbReference type="Pfam" id="PF01182"/>
    </source>
</evidence>
<reference evidence="11" key="1">
    <citation type="submission" date="2022-06" db="EMBL/GenBank/DDBJ databases">
        <title>Genome Sequence of Candolleomyces eurysporus.</title>
        <authorList>
            <person name="Buettner E."/>
        </authorList>
    </citation>
    <scope>NUCLEOTIDE SEQUENCE</scope>
    <source>
        <strain evidence="11">VTCC 930004</strain>
    </source>
</reference>
<name>A0A9W8JI67_9AGAR</name>
<dbReference type="NCBIfam" id="TIGR00502">
    <property type="entry name" value="nagB"/>
    <property type="match status" value="1"/>
</dbReference>